<evidence type="ECO:0000256" key="7">
    <source>
        <dbReference type="SAM" id="Phobius"/>
    </source>
</evidence>
<keyword evidence="5 7" id="KW-0472">Membrane</keyword>
<dbReference type="AlphaFoldDB" id="A0AA88X1B3"/>
<evidence type="ECO:0000256" key="6">
    <source>
        <dbReference type="ARBA" id="ARBA00044504"/>
    </source>
</evidence>
<keyword evidence="3 7" id="KW-0812">Transmembrane</keyword>
<organism evidence="8 9">
    <name type="scientific">Escallonia herrerae</name>
    <dbReference type="NCBI Taxonomy" id="1293975"/>
    <lineage>
        <taxon>Eukaryota</taxon>
        <taxon>Viridiplantae</taxon>
        <taxon>Streptophyta</taxon>
        <taxon>Embryophyta</taxon>
        <taxon>Tracheophyta</taxon>
        <taxon>Spermatophyta</taxon>
        <taxon>Magnoliopsida</taxon>
        <taxon>eudicotyledons</taxon>
        <taxon>Gunneridae</taxon>
        <taxon>Pentapetalae</taxon>
        <taxon>asterids</taxon>
        <taxon>campanulids</taxon>
        <taxon>Escalloniales</taxon>
        <taxon>Escalloniaceae</taxon>
        <taxon>Escallonia</taxon>
    </lineage>
</organism>
<evidence type="ECO:0000256" key="2">
    <source>
        <dbReference type="ARBA" id="ARBA00005982"/>
    </source>
</evidence>
<feature type="transmembrane region" description="Helical" evidence="7">
    <location>
        <begin position="471"/>
        <end position="491"/>
    </location>
</feature>
<keyword evidence="9" id="KW-1185">Reference proteome</keyword>
<dbReference type="Proteomes" id="UP001188597">
    <property type="component" value="Unassembled WGS sequence"/>
</dbReference>
<feature type="transmembrane region" description="Helical" evidence="7">
    <location>
        <begin position="91"/>
        <end position="114"/>
    </location>
</feature>
<name>A0AA88X1B3_9ASTE</name>
<dbReference type="PROSITE" id="PS01022">
    <property type="entry name" value="PTR2_1"/>
    <property type="match status" value="1"/>
</dbReference>
<feature type="transmembrane region" description="Helical" evidence="7">
    <location>
        <begin position="360"/>
        <end position="381"/>
    </location>
</feature>
<dbReference type="GO" id="GO:0006857">
    <property type="term" value="P:oligopeptide transport"/>
    <property type="evidence" value="ECO:0007669"/>
    <property type="project" value="InterPro"/>
</dbReference>
<sequence length="542" mass="59127">MDISLSSDKEAQSSSTDDKRGGWITFPFIIVSMAGLILAGGGVFGNLIVYLIEVFHLKSIDATQVSNIVNGGSSLIPIIAAILADSFLGCYSVVWISSLVSLLGTILVSLTAILPSLRPQPCQNGPVCKSPSKLQFGVLYASIALASIGQGGMRFTVATMGASQFHKPKDQGVYFNWFFFTYYIVAIISATAVVYVEDNVSWAWGFGLSVVANLLGLTVFLLGSQFYRHVKPERSPFVGIARVVVAAIRKREVNLSSKSEDYYHGHDGVTTVATSSPPTKSFRFLNHAAIKTEGDAKSDGSTAKPWKLCTVQEVEDLKALLRIFPLWSTSIFLGAPICVQANLVVLQALTMDRRLGSSHFRIPAASMLVFVLVSTAISLIILDRFFWSAWQKLVGRPLTPLQRIGVGHVLNITSMAVSALIESKRRSKSISSVLWLVPQLAIVGIGEAFHFPGQVAFNYQEFPALLKNMSAALTAMVIGITFYLSTALSDLVRRVTGWLPDDIDDGRLDNVYWIIAVLGTVNFGYYLCCAWFYKYQNLGGGR</sequence>
<keyword evidence="4 7" id="KW-1133">Transmembrane helix</keyword>
<evidence type="ECO:0000313" key="8">
    <source>
        <dbReference type="EMBL" id="KAK3036814.1"/>
    </source>
</evidence>
<gene>
    <name evidence="8" type="ORF">RJ639_031292</name>
</gene>
<dbReference type="InterPro" id="IPR036259">
    <property type="entry name" value="MFS_trans_sf"/>
</dbReference>
<dbReference type="PANTHER" id="PTHR11654">
    <property type="entry name" value="OLIGOPEPTIDE TRANSPORTER-RELATED"/>
    <property type="match status" value="1"/>
</dbReference>
<feature type="transmembrane region" description="Helical" evidence="7">
    <location>
        <begin position="21"/>
        <end position="52"/>
    </location>
</feature>
<dbReference type="SUPFAM" id="SSF103473">
    <property type="entry name" value="MFS general substrate transporter"/>
    <property type="match status" value="1"/>
</dbReference>
<dbReference type="InterPro" id="IPR018456">
    <property type="entry name" value="PTR2_symporter_CS"/>
</dbReference>
<dbReference type="GO" id="GO:0022857">
    <property type="term" value="F:transmembrane transporter activity"/>
    <property type="evidence" value="ECO:0007669"/>
    <property type="project" value="InterPro"/>
</dbReference>
<accession>A0AA88X1B3</accession>
<dbReference type="GO" id="GO:0016020">
    <property type="term" value="C:membrane"/>
    <property type="evidence" value="ECO:0007669"/>
    <property type="project" value="UniProtKB-SubCell"/>
</dbReference>
<feature type="transmembrane region" description="Helical" evidence="7">
    <location>
        <begin position="174"/>
        <end position="196"/>
    </location>
</feature>
<comment type="caution">
    <text evidence="8">The sequence shown here is derived from an EMBL/GenBank/DDBJ whole genome shotgun (WGS) entry which is preliminary data.</text>
</comment>
<comment type="subcellular location">
    <subcellularLocation>
        <location evidence="1">Membrane</location>
        <topology evidence="1">Multi-pass membrane protein</topology>
    </subcellularLocation>
</comment>
<evidence type="ECO:0000256" key="3">
    <source>
        <dbReference type="ARBA" id="ARBA00022692"/>
    </source>
</evidence>
<feature type="transmembrane region" description="Helical" evidence="7">
    <location>
        <begin position="202"/>
        <end position="222"/>
    </location>
</feature>
<comment type="similarity">
    <text evidence="6">Belongs to the major facilitator superfamily. Phosphate:H(+) symporter (TC 2.A.1.9) family.</text>
</comment>
<proteinExistence type="inferred from homology"/>
<evidence type="ECO:0000256" key="4">
    <source>
        <dbReference type="ARBA" id="ARBA00022989"/>
    </source>
</evidence>
<feature type="transmembrane region" description="Helical" evidence="7">
    <location>
        <begin position="401"/>
        <end position="421"/>
    </location>
</feature>
<evidence type="ECO:0000313" key="9">
    <source>
        <dbReference type="Proteomes" id="UP001188597"/>
    </source>
</evidence>
<dbReference type="EMBL" id="JAVXUP010000136">
    <property type="protein sequence ID" value="KAK3036814.1"/>
    <property type="molecule type" value="Genomic_DNA"/>
</dbReference>
<reference evidence="8" key="1">
    <citation type="submission" date="2022-12" db="EMBL/GenBank/DDBJ databases">
        <title>Draft genome assemblies for two species of Escallonia (Escalloniales).</title>
        <authorList>
            <person name="Chanderbali A."/>
            <person name="Dervinis C."/>
            <person name="Anghel I."/>
            <person name="Soltis D."/>
            <person name="Soltis P."/>
            <person name="Zapata F."/>
        </authorList>
    </citation>
    <scope>NUCLEOTIDE SEQUENCE</scope>
    <source>
        <strain evidence="8">UCBG64.0493</strain>
        <tissue evidence="8">Leaf</tissue>
    </source>
</reference>
<feature type="transmembrane region" description="Helical" evidence="7">
    <location>
        <begin position="64"/>
        <end position="84"/>
    </location>
</feature>
<feature type="transmembrane region" description="Helical" evidence="7">
    <location>
        <begin position="511"/>
        <end position="533"/>
    </location>
</feature>
<dbReference type="Gene3D" id="1.20.1250.20">
    <property type="entry name" value="MFS general substrate transporter like domains"/>
    <property type="match status" value="1"/>
</dbReference>
<evidence type="ECO:0000256" key="1">
    <source>
        <dbReference type="ARBA" id="ARBA00004141"/>
    </source>
</evidence>
<dbReference type="InterPro" id="IPR000109">
    <property type="entry name" value="POT_fam"/>
</dbReference>
<comment type="similarity">
    <text evidence="2">Belongs to the major facilitator superfamily. Proton-dependent oligopeptide transporter (POT/PTR) (TC 2.A.17) family.</text>
</comment>
<feature type="transmembrane region" description="Helical" evidence="7">
    <location>
        <begin position="134"/>
        <end position="153"/>
    </location>
</feature>
<dbReference type="Pfam" id="PF00854">
    <property type="entry name" value="PTR2"/>
    <property type="match status" value="1"/>
</dbReference>
<feature type="transmembrane region" description="Helical" evidence="7">
    <location>
        <begin position="433"/>
        <end position="451"/>
    </location>
</feature>
<evidence type="ECO:0000256" key="5">
    <source>
        <dbReference type="ARBA" id="ARBA00023136"/>
    </source>
</evidence>
<protein>
    <submittedName>
        <fullName evidence="8">Uncharacterized protein</fullName>
    </submittedName>
</protein>